<reference evidence="1" key="1">
    <citation type="journal article" date="2023" name="Science">
        <title>Genome structures resolve the early diversification of teleost fishes.</title>
        <authorList>
            <person name="Parey E."/>
            <person name="Louis A."/>
            <person name="Montfort J."/>
            <person name="Bouchez O."/>
            <person name="Roques C."/>
            <person name="Iampietro C."/>
            <person name="Lluch J."/>
            <person name="Castinel A."/>
            <person name="Donnadieu C."/>
            <person name="Desvignes T."/>
            <person name="Floi Bucao C."/>
            <person name="Jouanno E."/>
            <person name="Wen M."/>
            <person name="Mejri S."/>
            <person name="Dirks R."/>
            <person name="Jansen H."/>
            <person name="Henkel C."/>
            <person name="Chen W.J."/>
            <person name="Zahm M."/>
            <person name="Cabau C."/>
            <person name="Klopp C."/>
            <person name="Thompson A.W."/>
            <person name="Robinson-Rechavi M."/>
            <person name="Braasch I."/>
            <person name="Lecointre G."/>
            <person name="Bobe J."/>
            <person name="Postlethwait J.H."/>
            <person name="Berthelot C."/>
            <person name="Roest Crollius H."/>
            <person name="Guiguen Y."/>
        </authorList>
    </citation>
    <scope>NUCLEOTIDE SEQUENCE</scope>
    <source>
        <strain evidence="1">NC1722</strain>
    </source>
</reference>
<protein>
    <submittedName>
        <fullName evidence="1">Uncharacterized protein</fullName>
    </submittedName>
</protein>
<dbReference type="AlphaFoldDB" id="A0AAD7T832"/>
<name>A0AAD7T832_9TELE</name>
<dbReference type="EMBL" id="JAINUG010000009">
    <property type="protein sequence ID" value="KAJ8415326.1"/>
    <property type="molecule type" value="Genomic_DNA"/>
</dbReference>
<dbReference type="Proteomes" id="UP001221898">
    <property type="component" value="Unassembled WGS sequence"/>
</dbReference>
<evidence type="ECO:0000313" key="2">
    <source>
        <dbReference type="Proteomes" id="UP001221898"/>
    </source>
</evidence>
<keyword evidence="2" id="KW-1185">Reference proteome</keyword>
<comment type="caution">
    <text evidence="1">The sequence shown here is derived from an EMBL/GenBank/DDBJ whole genome shotgun (WGS) entry which is preliminary data.</text>
</comment>
<sequence length="101" mass="11245">MCCLPIDQTLPPAGDSISAQGSELCSGAQTLASRLRWIGDQLEKGMAVGDRKSDTCRRNFLYNSDTSNRWCLQDPGQGRRGWMDSCKNICTEETYASTDRF</sequence>
<organism evidence="1 2">
    <name type="scientific">Aldrovandia affinis</name>
    <dbReference type="NCBI Taxonomy" id="143900"/>
    <lineage>
        <taxon>Eukaryota</taxon>
        <taxon>Metazoa</taxon>
        <taxon>Chordata</taxon>
        <taxon>Craniata</taxon>
        <taxon>Vertebrata</taxon>
        <taxon>Euteleostomi</taxon>
        <taxon>Actinopterygii</taxon>
        <taxon>Neopterygii</taxon>
        <taxon>Teleostei</taxon>
        <taxon>Notacanthiformes</taxon>
        <taxon>Halosauridae</taxon>
        <taxon>Aldrovandia</taxon>
    </lineage>
</organism>
<proteinExistence type="predicted"/>
<evidence type="ECO:0000313" key="1">
    <source>
        <dbReference type="EMBL" id="KAJ8415326.1"/>
    </source>
</evidence>
<accession>A0AAD7T832</accession>
<gene>
    <name evidence="1" type="ORF">AAFF_G00423060</name>
</gene>